<dbReference type="RefSeq" id="WP_313794493.1">
    <property type="nucleotide sequence ID" value="NZ_CP102453.1"/>
</dbReference>
<sequence>MNITEDLIRLDQSFSDKNDAIKLAGQLLVDQGLVDEGYIEQMILRDDDVSTFMGNYIAIPHGTSDSKDMIKASGISIVQVPDGVEFSGNLVTVVFGIAGKDGEHLDLLSQIAILCSDIANVQKLADANSKEAILTLLQGGQ</sequence>
<dbReference type="InterPro" id="IPR050893">
    <property type="entry name" value="Sugar_PTS"/>
</dbReference>
<evidence type="ECO:0000256" key="4">
    <source>
        <dbReference type="ARBA" id="ARBA00022553"/>
    </source>
</evidence>
<evidence type="ECO:0000256" key="6">
    <source>
        <dbReference type="ARBA" id="ARBA00022679"/>
    </source>
</evidence>
<keyword evidence="4" id="KW-0597">Phosphoprotein</keyword>
<protein>
    <recommendedName>
        <fullName evidence="2">Mannitol-specific phosphotransferase enzyme IIA component</fullName>
    </recommendedName>
    <alternativeName>
        <fullName evidence="10">EIIA</fullName>
    </alternativeName>
    <alternativeName>
        <fullName evidence="11">EIII</fullName>
    </alternativeName>
    <alternativeName>
        <fullName evidence="9">PTS system mannitol-specific EIIA component</fullName>
    </alternativeName>
</protein>
<dbReference type="PANTHER" id="PTHR30181">
    <property type="entry name" value="MANNITOL PERMEASE IIC COMPONENT"/>
    <property type="match status" value="1"/>
</dbReference>
<dbReference type="CDD" id="cd00211">
    <property type="entry name" value="PTS_IIA_fru"/>
    <property type="match status" value="1"/>
</dbReference>
<evidence type="ECO:0000256" key="2">
    <source>
        <dbReference type="ARBA" id="ARBA00014783"/>
    </source>
</evidence>
<feature type="domain" description="PTS EIIA type-2" evidence="12">
    <location>
        <begin position="1"/>
        <end position="140"/>
    </location>
</feature>
<reference evidence="13 14" key="1">
    <citation type="submission" date="2022-08" db="EMBL/GenBank/DDBJ databases">
        <title>Aerococcaceae sp. nov isolated from spoiled eye mask.</title>
        <authorList>
            <person name="Zhou G."/>
            <person name="Xie X.-B."/>
            <person name="Shi Q.-S."/>
            <person name="Wang Y.-S."/>
            <person name="Wen X."/>
            <person name="Peng H."/>
            <person name="Yang X.-J."/>
            <person name="Tao H.-B."/>
            <person name="Huang X.-M."/>
        </authorList>
    </citation>
    <scope>NUCLEOTIDE SEQUENCE [LARGE SCALE GENOMIC DNA]</scope>
    <source>
        <strain evidence="14">DM20194951</strain>
    </source>
</reference>
<keyword evidence="3" id="KW-0813">Transport</keyword>
<comment type="function">
    <text evidence="1">The phosphoenolpyruvate-dependent sugar phosphotransferase system (sugar PTS), a major carbohydrate active transport system, catalyzes the phosphorylation of incoming sugar substrates concomitantly with their translocation across the cell membrane. The enzyme II CmtAB PTS system is involved in D-mannitol transport.</text>
</comment>
<evidence type="ECO:0000256" key="3">
    <source>
        <dbReference type="ARBA" id="ARBA00022448"/>
    </source>
</evidence>
<evidence type="ECO:0000259" key="12">
    <source>
        <dbReference type="PROSITE" id="PS51094"/>
    </source>
</evidence>
<accession>A0ABY5P8D0</accession>
<dbReference type="PROSITE" id="PS00372">
    <property type="entry name" value="PTS_EIIA_TYPE_2_HIS"/>
    <property type="match status" value="1"/>
</dbReference>
<evidence type="ECO:0000256" key="1">
    <source>
        <dbReference type="ARBA" id="ARBA00002434"/>
    </source>
</evidence>
<evidence type="ECO:0000256" key="8">
    <source>
        <dbReference type="ARBA" id="ARBA00022777"/>
    </source>
</evidence>
<evidence type="ECO:0000256" key="10">
    <source>
        <dbReference type="ARBA" id="ARBA00030956"/>
    </source>
</evidence>
<organism evidence="13 14">
    <name type="scientific">Fundicoccus culcitae</name>
    <dbReference type="NCBI Taxonomy" id="2969821"/>
    <lineage>
        <taxon>Bacteria</taxon>
        <taxon>Bacillati</taxon>
        <taxon>Bacillota</taxon>
        <taxon>Bacilli</taxon>
        <taxon>Lactobacillales</taxon>
        <taxon>Aerococcaceae</taxon>
        <taxon>Fundicoccus</taxon>
    </lineage>
</organism>
<keyword evidence="14" id="KW-1185">Reference proteome</keyword>
<evidence type="ECO:0000256" key="7">
    <source>
        <dbReference type="ARBA" id="ARBA00022683"/>
    </source>
</evidence>
<dbReference type="InterPro" id="IPR002178">
    <property type="entry name" value="PTS_EIIA_type-2_dom"/>
</dbReference>
<evidence type="ECO:0000256" key="9">
    <source>
        <dbReference type="ARBA" id="ARBA00029908"/>
    </source>
</evidence>
<evidence type="ECO:0000256" key="11">
    <source>
        <dbReference type="ARBA" id="ARBA00030962"/>
    </source>
</evidence>
<dbReference type="Pfam" id="PF00359">
    <property type="entry name" value="PTS_EIIA_2"/>
    <property type="match status" value="1"/>
</dbReference>
<dbReference type="Proteomes" id="UP001315967">
    <property type="component" value="Chromosome"/>
</dbReference>
<evidence type="ECO:0000313" key="14">
    <source>
        <dbReference type="Proteomes" id="UP001315967"/>
    </source>
</evidence>
<dbReference type="Gene3D" id="3.40.930.10">
    <property type="entry name" value="Mannitol-specific EII, Chain A"/>
    <property type="match status" value="1"/>
</dbReference>
<proteinExistence type="predicted"/>
<dbReference type="SUPFAM" id="SSF55804">
    <property type="entry name" value="Phoshotransferase/anion transport protein"/>
    <property type="match status" value="1"/>
</dbReference>
<dbReference type="InterPro" id="IPR016152">
    <property type="entry name" value="PTrfase/Anion_transptr"/>
</dbReference>
<keyword evidence="8" id="KW-0418">Kinase</keyword>
<gene>
    <name evidence="13" type="ORF">NRE15_04975</name>
</gene>
<dbReference type="PROSITE" id="PS51094">
    <property type="entry name" value="PTS_EIIA_TYPE_2"/>
    <property type="match status" value="1"/>
</dbReference>
<evidence type="ECO:0000256" key="5">
    <source>
        <dbReference type="ARBA" id="ARBA00022597"/>
    </source>
</evidence>
<evidence type="ECO:0000313" key="13">
    <source>
        <dbReference type="EMBL" id="UUX35001.1"/>
    </source>
</evidence>
<keyword evidence="5 13" id="KW-0762">Sugar transport</keyword>
<keyword evidence="6" id="KW-0808">Transferase</keyword>
<dbReference type="EMBL" id="CP102453">
    <property type="protein sequence ID" value="UUX35001.1"/>
    <property type="molecule type" value="Genomic_DNA"/>
</dbReference>
<keyword evidence="7" id="KW-0598">Phosphotransferase system</keyword>
<name>A0ABY5P8D0_9LACT</name>
<dbReference type="PANTHER" id="PTHR30181:SF2">
    <property type="entry name" value="PTS SYSTEM MANNITOL-SPECIFIC EIICBA COMPONENT"/>
    <property type="match status" value="1"/>
</dbReference>